<gene>
    <name evidence="1" type="ORF">E5336_03080</name>
</gene>
<evidence type="ECO:0000313" key="1">
    <source>
        <dbReference type="EMBL" id="TGY66783.1"/>
    </source>
</evidence>
<name>A0AC61R8Y6_9FIRM</name>
<comment type="caution">
    <text evidence="1">The sequence shown here is derived from an EMBL/GenBank/DDBJ whole genome shotgun (WGS) entry which is preliminary data.</text>
</comment>
<dbReference type="Proteomes" id="UP000308836">
    <property type="component" value="Unassembled WGS sequence"/>
</dbReference>
<dbReference type="EMBL" id="SRYG01000004">
    <property type="protein sequence ID" value="TGY66783.1"/>
    <property type="molecule type" value="Genomic_DNA"/>
</dbReference>
<organism evidence="1 2">
    <name type="scientific">Dubosiella muris</name>
    <dbReference type="NCBI Taxonomy" id="3038133"/>
    <lineage>
        <taxon>Bacteria</taxon>
        <taxon>Bacillati</taxon>
        <taxon>Bacillota</taxon>
        <taxon>Erysipelotrichia</taxon>
        <taxon>Erysipelotrichales</taxon>
        <taxon>Erysipelotrichaceae</taxon>
        <taxon>Dubosiella</taxon>
    </lineage>
</organism>
<sequence length="231" mass="26072">MARVQQRLASRRPSVSTAAGRGEHRGVDEKRGLTTVAGLSLVGGFLETYTYRTRSGVFANAQTGNVLKMILIVLGERGESLFPCAWSLILFCIGVLLAERMKEHGHEECEWMKLEMIVFIWMGMIPSSSLDFLVTGGVSLLCAVQSERFVRLPTTICTGNIRKAVRCREKREGREPLVSIIGFVIGAVLGVWTTRRWEHRAVWILVPVVWMLAKKKERRKRLSHWIGCAFK</sequence>
<proteinExistence type="predicted"/>
<reference evidence="1" key="1">
    <citation type="submission" date="2019-04" db="EMBL/GenBank/DDBJ databases">
        <title>Microbes associate with the intestines of laboratory mice.</title>
        <authorList>
            <person name="Navarre W."/>
            <person name="Wong E."/>
            <person name="Huang K."/>
            <person name="Tropini C."/>
            <person name="Ng K."/>
            <person name="Yu B."/>
        </authorList>
    </citation>
    <scope>NUCLEOTIDE SEQUENCE</scope>
    <source>
        <strain evidence="1">NM09_H32</strain>
    </source>
</reference>
<accession>A0AC61R8Y6</accession>
<evidence type="ECO:0000313" key="2">
    <source>
        <dbReference type="Proteomes" id="UP000308836"/>
    </source>
</evidence>
<protein>
    <submittedName>
        <fullName evidence="1">DUF1275 domain-containing protein</fullName>
    </submittedName>
</protein>
<keyword evidence="2" id="KW-1185">Reference proteome</keyword>